<dbReference type="EMBL" id="JAIWYP010000009">
    <property type="protein sequence ID" value="KAH3768688.1"/>
    <property type="molecule type" value="Genomic_DNA"/>
</dbReference>
<feature type="domain" description="BEACH" evidence="1">
    <location>
        <begin position="1"/>
        <end position="57"/>
    </location>
</feature>
<dbReference type="PANTHER" id="PTHR13743:SF123">
    <property type="entry name" value="PROTEIN FAN"/>
    <property type="match status" value="1"/>
</dbReference>
<protein>
    <recommendedName>
        <fullName evidence="1">BEACH domain-containing protein</fullName>
    </recommendedName>
</protein>
<gene>
    <name evidence="2" type="ORF">DPMN_169907</name>
</gene>
<dbReference type="PROSITE" id="PS50197">
    <property type="entry name" value="BEACH"/>
    <property type="match status" value="1"/>
</dbReference>
<dbReference type="PANTHER" id="PTHR13743">
    <property type="entry name" value="BEIGE/BEACH-RELATED"/>
    <property type="match status" value="1"/>
</dbReference>
<dbReference type="Gene3D" id="1.10.1540.10">
    <property type="entry name" value="BEACH domain"/>
    <property type="match status" value="1"/>
</dbReference>
<dbReference type="InterPro" id="IPR050865">
    <property type="entry name" value="BEACH_Domain"/>
</dbReference>
<accession>A0A9D4DWW2</accession>
<evidence type="ECO:0000259" key="1">
    <source>
        <dbReference type="PROSITE" id="PS50197"/>
    </source>
</evidence>
<comment type="caution">
    <text evidence="2">The sequence shown here is derived from an EMBL/GenBank/DDBJ whole genome shotgun (WGS) entry which is preliminary data.</text>
</comment>
<dbReference type="Pfam" id="PF02138">
    <property type="entry name" value="Beach"/>
    <property type="match status" value="1"/>
</dbReference>
<organism evidence="2 3">
    <name type="scientific">Dreissena polymorpha</name>
    <name type="common">Zebra mussel</name>
    <name type="synonym">Mytilus polymorpha</name>
    <dbReference type="NCBI Taxonomy" id="45954"/>
    <lineage>
        <taxon>Eukaryota</taxon>
        <taxon>Metazoa</taxon>
        <taxon>Spiralia</taxon>
        <taxon>Lophotrochozoa</taxon>
        <taxon>Mollusca</taxon>
        <taxon>Bivalvia</taxon>
        <taxon>Autobranchia</taxon>
        <taxon>Heteroconchia</taxon>
        <taxon>Euheterodonta</taxon>
        <taxon>Imparidentia</taxon>
        <taxon>Neoheterodontei</taxon>
        <taxon>Myida</taxon>
        <taxon>Dreissenoidea</taxon>
        <taxon>Dreissenidae</taxon>
        <taxon>Dreissena</taxon>
    </lineage>
</organism>
<evidence type="ECO:0000313" key="2">
    <source>
        <dbReference type="EMBL" id="KAH3768688.1"/>
    </source>
</evidence>
<dbReference type="SUPFAM" id="SSF81837">
    <property type="entry name" value="BEACH domain"/>
    <property type="match status" value="1"/>
</dbReference>
<proteinExistence type="predicted"/>
<dbReference type="Proteomes" id="UP000828390">
    <property type="component" value="Unassembled WGS sequence"/>
</dbReference>
<name>A0A9D4DWW2_DREPO</name>
<evidence type="ECO:0000313" key="3">
    <source>
        <dbReference type="Proteomes" id="UP000828390"/>
    </source>
</evidence>
<dbReference type="InterPro" id="IPR000409">
    <property type="entry name" value="BEACH_dom"/>
</dbReference>
<sequence length="57" mass="6858">MFNLQERYADMPEPKFLYGAHYSTPGYVLFYLSRQAPEYVLCLQNGKFDQPDRMFNR</sequence>
<keyword evidence="3" id="KW-1185">Reference proteome</keyword>
<dbReference type="AlphaFoldDB" id="A0A9D4DWW2"/>
<reference evidence="2" key="1">
    <citation type="journal article" date="2019" name="bioRxiv">
        <title>The Genome of the Zebra Mussel, Dreissena polymorpha: A Resource for Invasive Species Research.</title>
        <authorList>
            <person name="McCartney M.A."/>
            <person name="Auch B."/>
            <person name="Kono T."/>
            <person name="Mallez S."/>
            <person name="Zhang Y."/>
            <person name="Obille A."/>
            <person name="Becker A."/>
            <person name="Abrahante J.E."/>
            <person name="Garbe J."/>
            <person name="Badalamenti J.P."/>
            <person name="Herman A."/>
            <person name="Mangelson H."/>
            <person name="Liachko I."/>
            <person name="Sullivan S."/>
            <person name="Sone E.D."/>
            <person name="Koren S."/>
            <person name="Silverstein K.A.T."/>
            <person name="Beckman K.B."/>
            <person name="Gohl D.M."/>
        </authorList>
    </citation>
    <scope>NUCLEOTIDE SEQUENCE</scope>
    <source>
        <strain evidence="2">Duluth1</strain>
        <tissue evidence="2">Whole animal</tissue>
    </source>
</reference>
<reference evidence="2" key="2">
    <citation type="submission" date="2020-11" db="EMBL/GenBank/DDBJ databases">
        <authorList>
            <person name="McCartney M.A."/>
            <person name="Auch B."/>
            <person name="Kono T."/>
            <person name="Mallez S."/>
            <person name="Becker A."/>
            <person name="Gohl D.M."/>
            <person name="Silverstein K.A.T."/>
            <person name="Koren S."/>
            <person name="Bechman K.B."/>
            <person name="Herman A."/>
            <person name="Abrahante J.E."/>
            <person name="Garbe J."/>
        </authorList>
    </citation>
    <scope>NUCLEOTIDE SEQUENCE</scope>
    <source>
        <strain evidence="2">Duluth1</strain>
        <tissue evidence="2">Whole animal</tissue>
    </source>
</reference>
<dbReference type="InterPro" id="IPR036372">
    <property type="entry name" value="BEACH_dom_sf"/>
</dbReference>